<evidence type="ECO:0000313" key="3">
    <source>
        <dbReference type="Proteomes" id="UP000646244"/>
    </source>
</evidence>
<feature type="transmembrane region" description="Helical" evidence="1">
    <location>
        <begin position="12"/>
        <end position="32"/>
    </location>
</feature>
<protein>
    <submittedName>
        <fullName evidence="2">Uncharacterized protein</fullName>
    </submittedName>
</protein>
<dbReference type="EMBL" id="BMVB01000008">
    <property type="protein sequence ID" value="GHC51268.1"/>
    <property type="molecule type" value="Genomic_DNA"/>
</dbReference>
<comment type="caution">
    <text evidence="2">The sequence shown here is derived from an EMBL/GenBank/DDBJ whole genome shotgun (WGS) entry which is preliminary data.</text>
</comment>
<sequence>MSDNQQNRQMNVKLCIASMILVLVLLVGNAVFTGLAQWVFLAVVGVAIIGCVGRVVANLQADRR</sequence>
<name>A0A918TJP1_STRCJ</name>
<accession>A0A918TJP1</accession>
<keyword evidence="1" id="KW-0472">Membrane</keyword>
<evidence type="ECO:0000256" key="1">
    <source>
        <dbReference type="SAM" id="Phobius"/>
    </source>
</evidence>
<reference evidence="2" key="2">
    <citation type="submission" date="2020-09" db="EMBL/GenBank/DDBJ databases">
        <authorList>
            <person name="Sun Q."/>
            <person name="Ohkuma M."/>
        </authorList>
    </citation>
    <scope>NUCLEOTIDE SEQUENCE</scope>
    <source>
        <strain evidence="2">JCM 4633</strain>
    </source>
</reference>
<dbReference type="Proteomes" id="UP000646244">
    <property type="component" value="Unassembled WGS sequence"/>
</dbReference>
<dbReference type="AlphaFoldDB" id="A0A918TJP1"/>
<feature type="transmembrane region" description="Helical" evidence="1">
    <location>
        <begin position="38"/>
        <end position="57"/>
    </location>
</feature>
<dbReference type="RefSeq" id="WP_190110178.1">
    <property type="nucleotide sequence ID" value="NZ_BMVB01000008.1"/>
</dbReference>
<keyword evidence="1" id="KW-0812">Transmembrane</keyword>
<organism evidence="2 3">
    <name type="scientific">Streptomyces cinnamoneus</name>
    <name type="common">Streptoverticillium cinnamoneum</name>
    <dbReference type="NCBI Taxonomy" id="53446"/>
    <lineage>
        <taxon>Bacteria</taxon>
        <taxon>Bacillati</taxon>
        <taxon>Actinomycetota</taxon>
        <taxon>Actinomycetes</taxon>
        <taxon>Kitasatosporales</taxon>
        <taxon>Streptomycetaceae</taxon>
        <taxon>Streptomyces</taxon>
        <taxon>Streptomyces cinnamoneus group</taxon>
    </lineage>
</organism>
<gene>
    <name evidence="2" type="ORF">GCM10010507_28980</name>
</gene>
<proteinExistence type="predicted"/>
<reference evidence="2" key="1">
    <citation type="journal article" date="2014" name="Int. J. Syst. Evol. Microbiol.">
        <title>Complete genome sequence of Corynebacterium casei LMG S-19264T (=DSM 44701T), isolated from a smear-ripened cheese.</title>
        <authorList>
            <consortium name="US DOE Joint Genome Institute (JGI-PGF)"/>
            <person name="Walter F."/>
            <person name="Albersmeier A."/>
            <person name="Kalinowski J."/>
            <person name="Ruckert C."/>
        </authorList>
    </citation>
    <scope>NUCLEOTIDE SEQUENCE</scope>
    <source>
        <strain evidence="2">JCM 4633</strain>
    </source>
</reference>
<keyword evidence="1" id="KW-1133">Transmembrane helix</keyword>
<evidence type="ECO:0000313" key="2">
    <source>
        <dbReference type="EMBL" id="GHC51268.1"/>
    </source>
</evidence>